<feature type="region of interest" description="Disordered" evidence="7">
    <location>
        <begin position="946"/>
        <end position="1058"/>
    </location>
</feature>
<feature type="domain" description="Helicase C-terminal" evidence="9">
    <location>
        <begin position="346"/>
        <end position="499"/>
    </location>
</feature>
<dbReference type="CDD" id="cd00268">
    <property type="entry name" value="DEADc"/>
    <property type="match status" value="1"/>
</dbReference>
<proteinExistence type="inferred from homology"/>
<feature type="compositionally biased region" description="Low complexity" evidence="7">
    <location>
        <begin position="864"/>
        <end position="873"/>
    </location>
</feature>
<feature type="compositionally biased region" description="Acidic residues" evidence="7">
    <location>
        <begin position="808"/>
        <end position="827"/>
    </location>
</feature>
<evidence type="ECO:0000256" key="1">
    <source>
        <dbReference type="ARBA" id="ARBA00022741"/>
    </source>
</evidence>
<evidence type="ECO:0000259" key="9">
    <source>
        <dbReference type="PROSITE" id="PS51194"/>
    </source>
</evidence>
<organism evidence="11 12">
    <name type="scientific">Enhygromyxa salina</name>
    <dbReference type="NCBI Taxonomy" id="215803"/>
    <lineage>
        <taxon>Bacteria</taxon>
        <taxon>Pseudomonadati</taxon>
        <taxon>Myxococcota</taxon>
        <taxon>Polyangia</taxon>
        <taxon>Nannocystales</taxon>
        <taxon>Nannocystaceae</taxon>
        <taxon>Enhygromyxa</taxon>
    </lineage>
</organism>
<feature type="region of interest" description="Disordered" evidence="7">
    <location>
        <begin position="1241"/>
        <end position="1319"/>
    </location>
</feature>
<dbReference type="SMART" id="SM00490">
    <property type="entry name" value="HELICc"/>
    <property type="match status" value="1"/>
</dbReference>
<feature type="compositionally biased region" description="Basic and acidic residues" evidence="7">
    <location>
        <begin position="564"/>
        <end position="648"/>
    </location>
</feature>
<evidence type="ECO:0000313" key="11">
    <source>
        <dbReference type="EMBL" id="PRQ07358.1"/>
    </source>
</evidence>
<evidence type="ECO:0000256" key="6">
    <source>
        <dbReference type="PROSITE-ProRule" id="PRU00552"/>
    </source>
</evidence>
<dbReference type="Proteomes" id="UP000238823">
    <property type="component" value="Unassembled WGS sequence"/>
</dbReference>
<dbReference type="InterPro" id="IPR001650">
    <property type="entry name" value="Helicase_C-like"/>
</dbReference>
<evidence type="ECO:0000259" key="10">
    <source>
        <dbReference type="PROSITE" id="PS51195"/>
    </source>
</evidence>
<feature type="compositionally biased region" description="Basic residues" evidence="7">
    <location>
        <begin position="769"/>
        <end position="780"/>
    </location>
</feature>
<feature type="compositionally biased region" description="Low complexity" evidence="7">
    <location>
        <begin position="689"/>
        <end position="718"/>
    </location>
</feature>
<keyword evidence="2 11" id="KW-0378">Hydrolase</keyword>
<dbReference type="GO" id="GO:0003724">
    <property type="term" value="F:RNA helicase activity"/>
    <property type="evidence" value="ECO:0007669"/>
    <property type="project" value="UniProtKB-EC"/>
</dbReference>
<feature type="compositionally biased region" description="Low complexity" evidence="7">
    <location>
        <begin position="726"/>
        <end position="738"/>
    </location>
</feature>
<keyword evidence="1" id="KW-0547">Nucleotide-binding</keyword>
<protein>
    <submittedName>
        <fullName evidence="11">DEAD-box ATP-dependent RNA helicase CshA</fullName>
        <ecNumber evidence="11">3.6.4.13</ecNumber>
    </submittedName>
</protein>
<dbReference type="PROSITE" id="PS51195">
    <property type="entry name" value="Q_MOTIF"/>
    <property type="match status" value="1"/>
</dbReference>
<evidence type="ECO:0000313" key="12">
    <source>
        <dbReference type="Proteomes" id="UP000238823"/>
    </source>
</evidence>
<dbReference type="EC" id="3.6.4.13" evidence="11"/>
<feature type="compositionally biased region" description="Basic and acidic residues" evidence="7">
    <location>
        <begin position="659"/>
        <end position="672"/>
    </location>
</feature>
<feature type="compositionally biased region" description="Basic and acidic residues" evidence="7">
    <location>
        <begin position="888"/>
        <end position="897"/>
    </location>
</feature>
<feature type="compositionally biased region" description="Low complexity" evidence="7">
    <location>
        <begin position="1259"/>
        <end position="1274"/>
    </location>
</feature>
<dbReference type="GO" id="GO:0003676">
    <property type="term" value="F:nucleic acid binding"/>
    <property type="evidence" value="ECO:0007669"/>
    <property type="project" value="InterPro"/>
</dbReference>
<feature type="region of interest" description="Disordered" evidence="7">
    <location>
        <begin position="1"/>
        <end position="117"/>
    </location>
</feature>
<dbReference type="InterPro" id="IPR044742">
    <property type="entry name" value="DEAD/DEAH_RhlB"/>
</dbReference>
<feature type="compositionally biased region" description="Acidic residues" evidence="7">
    <location>
        <begin position="1029"/>
        <end position="1040"/>
    </location>
</feature>
<evidence type="ECO:0000256" key="3">
    <source>
        <dbReference type="ARBA" id="ARBA00022806"/>
    </source>
</evidence>
<reference evidence="11 12" key="1">
    <citation type="submission" date="2018-03" db="EMBL/GenBank/DDBJ databases">
        <title>Draft Genome Sequences of the Obligatory Marine Myxobacteria Enhygromyxa salina SWB007.</title>
        <authorList>
            <person name="Poehlein A."/>
            <person name="Moghaddam J.A."/>
            <person name="Harms H."/>
            <person name="Alanjari M."/>
            <person name="Koenig G.M."/>
            <person name="Daniel R."/>
            <person name="Schaeberle T.F."/>
        </authorList>
    </citation>
    <scope>NUCLEOTIDE SEQUENCE [LARGE SCALE GENOMIC DNA]</scope>
    <source>
        <strain evidence="11 12">SWB007</strain>
    </source>
</reference>
<evidence type="ECO:0000256" key="4">
    <source>
        <dbReference type="ARBA" id="ARBA00022840"/>
    </source>
</evidence>
<feature type="domain" description="Helicase ATP-binding" evidence="8">
    <location>
        <begin position="145"/>
        <end position="319"/>
    </location>
</feature>
<feature type="compositionally biased region" description="Acidic residues" evidence="7">
    <location>
        <begin position="946"/>
        <end position="976"/>
    </location>
</feature>
<comment type="similarity">
    <text evidence="5">Belongs to the DEAD box helicase family.</text>
</comment>
<feature type="compositionally biased region" description="Low complexity" evidence="7">
    <location>
        <begin position="7"/>
        <end position="36"/>
    </location>
</feature>
<evidence type="ECO:0000256" key="2">
    <source>
        <dbReference type="ARBA" id="ARBA00022801"/>
    </source>
</evidence>
<keyword evidence="4" id="KW-0067">ATP-binding</keyword>
<feature type="compositionally biased region" description="Basic residues" evidence="7">
    <location>
        <begin position="1044"/>
        <end position="1055"/>
    </location>
</feature>
<comment type="caution">
    <text evidence="11">The sequence shown here is derived from an EMBL/GenBank/DDBJ whole genome shotgun (WGS) entry which is preliminary data.</text>
</comment>
<dbReference type="SUPFAM" id="SSF52540">
    <property type="entry name" value="P-loop containing nucleoside triphosphate hydrolases"/>
    <property type="match status" value="1"/>
</dbReference>
<evidence type="ECO:0000256" key="5">
    <source>
        <dbReference type="ARBA" id="ARBA00038437"/>
    </source>
</evidence>
<dbReference type="OrthoDB" id="9805696at2"/>
<dbReference type="EMBL" id="PVNL01000057">
    <property type="protein sequence ID" value="PRQ07358.1"/>
    <property type="molecule type" value="Genomic_DNA"/>
</dbReference>
<name>A0A2S9YQK4_9BACT</name>
<dbReference type="PANTHER" id="PTHR47959:SF1">
    <property type="entry name" value="ATP-DEPENDENT RNA HELICASE DBPA"/>
    <property type="match status" value="1"/>
</dbReference>
<dbReference type="PROSITE" id="PS51192">
    <property type="entry name" value="HELICASE_ATP_BIND_1"/>
    <property type="match status" value="1"/>
</dbReference>
<dbReference type="Pfam" id="PF00271">
    <property type="entry name" value="Helicase_C"/>
    <property type="match status" value="1"/>
</dbReference>
<sequence>MTETTRSDQASDQAQLSSESDNPGTETATTPPGEGAVTAMDDSEAVASEPSDDAGSPASTSASSPDPEGAAVEPAEPVDPAEPVKSAEPVAPVAEAGSWPSAAAPEVEPEPAPSTWEELELPARLQSAVETLGWTAPTPVQGRTFATMVAGTDVLVQSQTGSGKTGAFCLPWLASRFEFGPAKQTGVQLIVLLPTRELAKQVCDELVRLAVDSPVDVLPVYGGTAMAPQLDALAAGVHAVVGTPGRILDHIRRRSLDLSRVRTVVLDECDEMLSMGFLEDIRAILSACPQDRQTCLFSATVPRDIERIARRNMRTPVRIELSGDEIAAAEIDHAYYPTSGTIKTRDLLDIIILEDPTVAIVFCNTREETRLVANVLQKNGYSAHALSSDLTQAAREQVMGKFRDRKLRFLVATDVAARGIDVSHVSHVINYSFPENAEVYVHRTGRTGRAGRAGQALSIVSPLEFGSFYTLTKSYKSIQFTERKLPPADDLAATRTEVKLDRISHDYSQPVSPEWLLLARRLVEDPRGERVVAYLLHEAIESNRVRTREQVDLDDAADSQSTDSRQDHGGDRDDRRSDRGRDRYRSDDSGPRGRSSGRGDDRGGRGGRGERSRDRDRDRDRGRHRSGDRDRVGGPGERERPSARDEGGHSASVDLAAEPVERRDSSSEDEPRRRRRRRSREDEVQVETPSAEQPPAAKAEAPEAPSGAAASDSGAEPPGELPKPVPSQESADADAPASESERTSESEGEAAAPASEDASEASEDDDGKPKKRRRRRRRRSQSGEDGAEDSSGEATRVAAEDRSGDGGDGVDGDDDEQGQADEQDDVTADGSPRRKRRRRRRRRGGKSDGEQAPASTQAPSEAFSARARASDGAARGEGGSRRRRRRHRGDDAPRDEVAPEPPRVSQDEIVIDIDIDELSAVRTEFGEIDELDELTLKGRRRAVLDDLTDEVEVEDLTERDAEDDGDTEQDGDDELETGDHEPSGEQPLAADPGVASSPADADALSVAAAPTSDGPVAEAQPAAAAGSEASEDAEDAEDAEGDKKKRRRRRRRKKAAVVTPELTCPPHKDFWELWAGKFTAADFVREEDSKDAETEADAEDEDEVEVARPAAPFAAPEAEDSLVPLIPVIQDAPVDDSLVRVGLNIGRRHGHKAAHVRALLRRLTGLHGKAVKDLTVRDDNSLFRMDVRHFETVVARLDGSVVDSIELTLVQISDLDADAAPLRLPDDQAATIVAANALADVLDPSDKPSDSPGDDKPSDGASESELAAAAQQAKPEPEPEPSADEKPSEVDEPQPEASPALVTHEGEAIEPIAAGPEEG</sequence>
<feature type="compositionally biased region" description="Acidic residues" evidence="7">
    <location>
        <begin position="757"/>
        <end position="766"/>
    </location>
</feature>
<dbReference type="GO" id="GO:0005524">
    <property type="term" value="F:ATP binding"/>
    <property type="evidence" value="ECO:0007669"/>
    <property type="project" value="UniProtKB-KW"/>
</dbReference>
<dbReference type="InterPro" id="IPR014014">
    <property type="entry name" value="RNA_helicase_DEAD_Q_motif"/>
</dbReference>
<accession>A0A2S9YQK4</accession>
<dbReference type="Gene3D" id="3.40.50.300">
    <property type="entry name" value="P-loop containing nucleotide triphosphate hydrolases"/>
    <property type="match status" value="2"/>
</dbReference>
<feature type="compositionally biased region" description="Low complexity" evidence="7">
    <location>
        <begin position="994"/>
        <end position="1010"/>
    </location>
</feature>
<dbReference type="InterPro" id="IPR050079">
    <property type="entry name" value="DEAD_box_RNA_helicase"/>
</dbReference>
<dbReference type="GO" id="GO:0016787">
    <property type="term" value="F:hydrolase activity"/>
    <property type="evidence" value="ECO:0007669"/>
    <property type="project" value="UniProtKB-KW"/>
</dbReference>
<dbReference type="CDD" id="cd18787">
    <property type="entry name" value="SF2_C_DEAD"/>
    <property type="match status" value="1"/>
</dbReference>
<dbReference type="InterPro" id="IPR027417">
    <property type="entry name" value="P-loop_NTPase"/>
</dbReference>
<dbReference type="GO" id="GO:0005829">
    <property type="term" value="C:cytosol"/>
    <property type="evidence" value="ECO:0007669"/>
    <property type="project" value="TreeGrafter"/>
</dbReference>
<feature type="compositionally biased region" description="Low complexity" evidence="7">
    <location>
        <begin position="1017"/>
        <end position="1028"/>
    </location>
</feature>
<keyword evidence="3 11" id="KW-0347">Helicase</keyword>
<feature type="domain" description="DEAD-box RNA helicase Q" evidence="10">
    <location>
        <begin position="114"/>
        <end position="142"/>
    </location>
</feature>
<feature type="compositionally biased region" description="Low complexity" evidence="7">
    <location>
        <begin position="53"/>
        <end position="75"/>
    </location>
</feature>
<feature type="compositionally biased region" description="Basic and acidic residues" evidence="7">
    <location>
        <begin position="1244"/>
        <end position="1258"/>
    </location>
</feature>
<dbReference type="PANTHER" id="PTHR47959">
    <property type="entry name" value="ATP-DEPENDENT RNA HELICASE RHLE-RELATED"/>
    <property type="match status" value="1"/>
</dbReference>
<evidence type="ECO:0000256" key="7">
    <source>
        <dbReference type="SAM" id="MobiDB-lite"/>
    </source>
</evidence>
<feature type="short sequence motif" description="Q motif" evidence="6">
    <location>
        <begin position="114"/>
        <end position="142"/>
    </location>
</feature>
<dbReference type="InterPro" id="IPR011545">
    <property type="entry name" value="DEAD/DEAH_box_helicase_dom"/>
</dbReference>
<feature type="region of interest" description="Disordered" evidence="7">
    <location>
        <begin position="550"/>
        <end position="909"/>
    </location>
</feature>
<dbReference type="PROSITE" id="PS51194">
    <property type="entry name" value="HELICASE_CTER"/>
    <property type="match status" value="1"/>
</dbReference>
<gene>
    <name evidence="11" type="primary">cshA</name>
    <name evidence="11" type="ORF">ENSA7_30700</name>
</gene>
<feature type="compositionally biased region" description="Basic residues" evidence="7">
    <location>
        <begin position="833"/>
        <end position="844"/>
    </location>
</feature>
<dbReference type="Pfam" id="PF00270">
    <property type="entry name" value="DEAD"/>
    <property type="match status" value="1"/>
</dbReference>
<dbReference type="SMART" id="SM00487">
    <property type="entry name" value="DEXDc"/>
    <property type="match status" value="1"/>
</dbReference>
<evidence type="ECO:0000259" key="8">
    <source>
        <dbReference type="PROSITE" id="PS51192"/>
    </source>
</evidence>
<dbReference type="InterPro" id="IPR014001">
    <property type="entry name" value="Helicase_ATP-bd"/>
</dbReference>
<feature type="compositionally biased region" description="Low complexity" evidence="7">
    <location>
        <begin position="1309"/>
        <end position="1319"/>
    </location>
</feature>